<organism evidence="1 2">
    <name type="scientific">Cuscuta epithymum</name>
    <dbReference type="NCBI Taxonomy" id="186058"/>
    <lineage>
        <taxon>Eukaryota</taxon>
        <taxon>Viridiplantae</taxon>
        <taxon>Streptophyta</taxon>
        <taxon>Embryophyta</taxon>
        <taxon>Tracheophyta</taxon>
        <taxon>Spermatophyta</taxon>
        <taxon>Magnoliopsida</taxon>
        <taxon>eudicotyledons</taxon>
        <taxon>Gunneridae</taxon>
        <taxon>Pentapetalae</taxon>
        <taxon>asterids</taxon>
        <taxon>lamiids</taxon>
        <taxon>Solanales</taxon>
        <taxon>Convolvulaceae</taxon>
        <taxon>Cuscuteae</taxon>
        <taxon>Cuscuta</taxon>
        <taxon>Cuscuta subgen. Cuscuta</taxon>
    </lineage>
</organism>
<evidence type="ECO:0000313" key="2">
    <source>
        <dbReference type="Proteomes" id="UP001152523"/>
    </source>
</evidence>
<name>A0AAV0DGS1_9ASTE</name>
<dbReference type="AlphaFoldDB" id="A0AAV0DGS1"/>
<accession>A0AAV0DGS1</accession>
<comment type="caution">
    <text evidence="1">The sequence shown here is derived from an EMBL/GenBank/DDBJ whole genome shotgun (WGS) entry which is preliminary data.</text>
</comment>
<proteinExistence type="predicted"/>
<dbReference type="Proteomes" id="UP001152523">
    <property type="component" value="Unassembled WGS sequence"/>
</dbReference>
<gene>
    <name evidence="1" type="ORF">CEPIT_LOCUS14785</name>
</gene>
<sequence>MERESVSKSLPDPHKLTQTVKQWLGIA</sequence>
<evidence type="ECO:0000313" key="1">
    <source>
        <dbReference type="EMBL" id="CAH9099129.1"/>
    </source>
</evidence>
<dbReference type="EMBL" id="CAMAPF010000104">
    <property type="protein sequence ID" value="CAH9099129.1"/>
    <property type="molecule type" value="Genomic_DNA"/>
</dbReference>
<reference evidence="1" key="1">
    <citation type="submission" date="2022-07" db="EMBL/GenBank/DDBJ databases">
        <authorList>
            <person name="Macas J."/>
            <person name="Novak P."/>
            <person name="Neumann P."/>
        </authorList>
    </citation>
    <scope>NUCLEOTIDE SEQUENCE</scope>
</reference>
<protein>
    <submittedName>
        <fullName evidence="1">Uncharacterized protein</fullName>
    </submittedName>
</protein>
<keyword evidence="2" id="KW-1185">Reference proteome</keyword>